<dbReference type="AlphaFoldDB" id="A0A5M3W5X4"/>
<proteinExistence type="predicted"/>
<reference evidence="2 3" key="1">
    <citation type="submission" date="2019-10" db="EMBL/GenBank/DDBJ databases">
        <title>Whole genome shotgun sequence of Acrocarpospora corrugata NBRC 13972.</title>
        <authorList>
            <person name="Ichikawa N."/>
            <person name="Kimura A."/>
            <person name="Kitahashi Y."/>
            <person name="Komaki H."/>
            <person name="Oguchi A."/>
        </authorList>
    </citation>
    <scope>NUCLEOTIDE SEQUENCE [LARGE SCALE GENOMIC DNA]</scope>
    <source>
        <strain evidence="2 3">NBRC 13972</strain>
    </source>
</reference>
<feature type="region of interest" description="Disordered" evidence="1">
    <location>
        <begin position="1"/>
        <end position="34"/>
    </location>
</feature>
<organism evidence="2 3">
    <name type="scientific">Acrocarpospora corrugata</name>
    <dbReference type="NCBI Taxonomy" id="35763"/>
    <lineage>
        <taxon>Bacteria</taxon>
        <taxon>Bacillati</taxon>
        <taxon>Actinomycetota</taxon>
        <taxon>Actinomycetes</taxon>
        <taxon>Streptosporangiales</taxon>
        <taxon>Streptosporangiaceae</taxon>
        <taxon>Acrocarpospora</taxon>
    </lineage>
</organism>
<evidence type="ECO:0000256" key="1">
    <source>
        <dbReference type="SAM" id="MobiDB-lite"/>
    </source>
</evidence>
<gene>
    <name evidence="2" type="ORF">Acor_40230</name>
</gene>
<comment type="caution">
    <text evidence="2">The sequence shown here is derived from an EMBL/GenBank/DDBJ whole genome shotgun (WGS) entry which is preliminary data.</text>
</comment>
<dbReference type="EMBL" id="BLAD01000054">
    <property type="protein sequence ID" value="GES01958.1"/>
    <property type="molecule type" value="Genomic_DNA"/>
</dbReference>
<name>A0A5M3W5X4_9ACTN</name>
<accession>A0A5M3W5X4</accession>
<evidence type="ECO:0000313" key="3">
    <source>
        <dbReference type="Proteomes" id="UP000334990"/>
    </source>
</evidence>
<dbReference type="Proteomes" id="UP000334990">
    <property type="component" value="Unassembled WGS sequence"/>
</dbReference>
<sequence>MTRLPRKAFSEMSAPVASGRMKSGAASPGSSLDWLTSPPRGVFWVISGSDGVATATNYRVGRRPGAVPDLAH</sequence>
<keyword evidence="3" id="KW-1185">Reference proteome</keyword>
<evidence type="ECO:0000313" key="2">
    <source>
        <dbReference type="EMBL" id="GES01958.1"/>
    </source>
</evidence>
<protein>
    <submittedName>
        <fullName evidence="2">Uncharacterized protein</fullName>
    </submittedName>
</protein>